<evidence type="ECO:0000313" key="8">
    <source>
        <dbReference type="EMBL" id="UQA96327.1"/>
    </source>
</evidence>
<organism evidence="8 9">
    <name type="scientific">Streptomyces halobius</name>
    <dbReference type="NCBI Taxonomy" id="2879846"/>
    <lineage>
        <taxon>Bacteria</taxon>
        <taxon>Bacillati</taxon>
        <taxon>Actinomycetota</taxon>
        <taxon>Actinomycetes</taxon>
        <taxon>Kitasatosporales</taxon>
        <taxon>Streptomycetaceae</taxon>
        <taxon>Streptomyces</taxon>
    </lineage>
</organism>
<dbReference type="InterPro" id="IPR003807">
    <property type="entry name" value="DUF202"/>
</dbReference>
<evidence type="ECO:0000259" key="7">
    <source>
        <dbReference type="Pfam" id="PF02656"/>
    </source>
</evidence>
<evidence type="ECO:0000256" key="6">
    <source>
        <dbReference type="SAM" id="Phobius"/>
    </source>
</evidence>
<feature type="compositionally biased region" description="Basic and acidic residues" evidence="5">
    <location>
        <begin position="15"/>
        <end position="24"/>
    </location>
</feature>
<comment type="subcellular location">
    <subcellularLocation>
        <location evidence="1">Endomembrane system</location>
        <topology evidence="1">Multi-pass membrane protein</topology>
    </subcellularLocation>
</comment>
<proteinExistence type="predicted"/>
<dbReference type="EMBL" id="CP086322">
    <property type="protein sequence ID" value="UQA96327.1"/>
    <property type="molecule type" value="Genomic_DNA"/>
</dbReference>
<dbReference type="Pfam" id="PF02656">
    <property type="entry name" value="DUF202"/>
    <property type="match status" value="1"/>
</dbReference>
<evidence type="ECO:0000256" key="4">
    <source>
        <dbReference type="ARBA" id="ARBA00023136"/>
    </source>
</evidence>
<keyword evidence="4 6" id="KW-0472">Membrane</keyword>
<accession>A0ABY4MF48</accession>
<feature type="transmembrane region" description="Helical" evidence="6">
    <location>
        <begin position="54"/>
        <end position="76"/>
    </location>
</feature>
<gene>
    <name evidence="8" type="ORF">K9S39_34605</name>
</gene>
<reference evidence="8" key="1">
    <citation type="submission" date="2021-10" db="EMBL/GenBank/DDBJ databases">
        <title>Streptomyces nigrumlapis sp.nov.,an antimicrobial producing actinobacterium isolated from Black Gobi rocks.</title>
        <authorList>
            <person name="Wen Y."/>
            <person name="Zhang W."/>
            <person name="Liu X.G."/>
        </authorList>
    </citation>
    <scope>NUCLEOTIDE SEQUENCE</scope>
    <source>
        <strain evidence="8">ST13-2-2</strain>
    </source>
</reference>
<keyword evidence="9" id="KW-1185">Reference proteome</keyword>
<name>A0ABY4MF48_9ACTN</name>
<evidence type="ECO:0000256" key="2">
    <source>
        <dbReference type="ARBA" id="ARBA00022692"/>
    </source>
</evidence>
<keyword evidence="3 6" id="KW-1133">Transmembrane helix</keyword>
<feature type="region of interest" description="Disordered" evidence="5">
    <location>
        <begin position="1"/>
        <end position="24"/>
    </location>
</feature>
<sequence>MGDGHRPGARPRIPVPDRDPGLQPERTRLAWRRTTLTCSAVVALGERALLRSGAPGPVVVVLAALMGLVWAVFVAASDRRIRSMATGRPPELRRRLAWVLAGCTLVLAVLGAAVVPP</sequence>
<keyword evidence="2 6" id="KW-0812">Transmembrane</keyword>
<evidence type="ECO:0000256" key="3">
    <source>
        <dbReference type="ARBA" id="ARBA00022989"/>
    </source>
</evidence>
<evidence type="ECO:0000256" key="5">
    <source>
        <dbReference type="SAM" id="MobiDB-lite"/>
    </source>
</evidence>
<evidence type="ECO:0000313" key="9">
    <source>
        <dbReference type="Proteomes" id="UP000830115"/>
    </source>
</evidence>
<protein>
    <submittedName>
        <fullName evidence="8">DUF202 domain-containing protein</fullName>
    </submittedName>
</protein>
<dbReference type="RefSeq" id="WP_248867228.1">
    <property type="nucleotide sequence ID" value="NZ_CP086322.1"/>
</dbReference>
<feature type="domain" description="DUF202" evidence="7">
    <location>
        <begin position="19"/>
        <end position="84"/>
    </location>
</feature>
<evidence type="ECO:0000256" key="1">
    <source>
        <dbReference type="ARBA" id="ARBA00004127"/>
    </source>
</evidence>
<dbReference type="Proteomes" id="UP000830115">
    <property type="component" value="Chromosome"/>
</dbReference>
<feature type="transmembrane region" description="Helical" evidence="6">
    <location>
        <begin position="96"/>
        <end position="115"/>
    </location>
</feature>